<accession>A0A183UKB7</accession>
<gene>
    <name evidence="1" type="ORF">TCNE_LOCUS8937</name>
</gene>
<protein>
    <submittedName>
        <fullName evidence="3">Reverse transcriptase domain-containing protein</fullName>
    </submittedName>
</protein>
<reference evidence="1 2" key="2">
    <citation type="submission" date="2018-11" db="EMBL/GenBank/DDBJ databases">
        <authorList>
            <consortium name="Pathogen Informatics"/>
        </authorList>
    </citation>
    <scope>NUCLEOTIDE SEQUENCE [LARGE SCALE GENOMIC DNA]</scope>
</reference>
<dbReference type="AlphaFoldDB" id="A0A183UKB7"/>
<evidence type="ECO:0000313" key="1">
    <source>
        <dbReference type="EMBL" id="VDM40258.1"/>
    </source>
</evidence>
<reference evidence="3" key="1">
    <citation type="submission" date="2016-06" db="UniProtKB">
        <authorList>
            <consortium name="WormBaseParasite"/>
        </authorList>
    </citation>
    <scope>IDENTIFICATION</scope>
</reference>
<dbReference type="EMBL" id="UYWY01020034">
    <property type="protein sequence ID" value="VDM40258.1"/>
    <property type="molecule type" value="Genomic_DNA"/>
</dbReference>
<proteinExistence type="predicted"/>
<keyword evidence="2" id="KW-1185">Reference proteome</keyword>
<evidence type="ECO:0000313" key="2">
    <source>
        <dbReference type="Proteomes" id="UP000050794"/>
    </source>
</evidence>
<organism evidence="2 3">
    <name type="scientific">Toxocara canis</name>
    <name type="common">Canine roundworm</name>
    <dbReference type="NCBI Taxonomy" id="6265"/>
    <lineage>
        <taxon>Eukaryota</taxon>
        <taxon>Metazoa</taxon>
        <taxon>Ecdysozoa</taxon>
        <taxon>Nematoda</taxon>
        <taxon>Chromadorea</taxon>
        <taxon>Rhabditida</taxon>
        <taxon>Spirurina</taxon>
        <taxon>Ascaridomorpha</taxon>
        <taxon>Ascaridoidea</taxon>
        <taxon>Toxocaridae</taxon>
        <taxon>Toxocara</taxon>
    </lineage>
</organism>
<dbReference type="Proteomes" id="UP000050794">
    <property type="component" value="Unassembled WGS sequence"/>
</dbReference>
<sequence>MRRGAASGDAMSDEVKNGVRVGMSSSTNCFIYLLHNSEHVSSVNDWENVDSILCCEHIKLIMIINDTKAPLYGTGHPISSPALVLAKMML</sequence>
<evidence type="ECO:0000313" key="3">
    <source>
        <dbReference type="WBParaSite" id="TCNE_0000893701-mRNA-1"/>
    </source>
</evidence>
<dbReference type="WBParaSite" id="TCNE_0000893701-mRNA-1">
    <property type="protein sequence ID" value="TCNE_0000893701-mRNA-1"/>
    <property type="gene ID" value="TCNE_0000893701"/>
</dbReference>
<name>A0A183UKB7_TOXCA</name>